<dbReference type="GO" id="GO:0005829">
    <property type="term" value="C:cytosol"/>
    <property type="evidence" value="ECO:0007669"/>
    <property type="project" value="TreeGrafter"/>
</dbReference>
<dbReference type="PANTHER" id="PTHR43020:SF2">
    <property type="entry name" value="MITOCHONDRIAL TRNA METHYLTHIOTRANSFERASE CDK5RAP1"/>
    <property type="match status" value="1"/>
</dbReference>
<protein>
    <submittedName>
        <fullName evidence="1">Uncharacterized protein</fullName>
    </submittedName>
</protein>
<proteinExistence type="predicted"/>
<dbReference type="Pfam" id="PF01938">
    <property type="entry name" value="TRAM"/>
    <property type="match status" value="1"/>
</dbReference>
<feature type="non-terminal residue" evidence="1">
    <location>
        <position position="1"/>
    </location>
</feature>
<dbReference type="AlphaFoldDB" id="A0A7R8W6V4"/>
<dbReference type="PROSITE" id="PS50926">
    <property type="entry name" value="TRAM"/>
    <property type="match status" value="1"/>
</dbReference>
<name>A0A7R8W6V4_9CRUS</name>
<dbReference type="GO" id="GO:0035597">
    <property type="term" value="F:tRNA-2-methylthio-N(6)-dimethylallyladenosine(37) synthase activity"/>
    <property type="evidence" value="ECO:0007669"/>
    <property type="project" value="TreeGrafter"/>
</dbReference>
<gene>
    <name evidence="1" type="ORF">CTOB1V02_LOCUS1450</name>
</gene>
<sequence>RSRDLKTRAYHRLKDDVPEEVKRERHSRLREYHYSNAFLLNQAQIGEVQLLLVEGVSKRSLTELQGRNNGFTKIIFPDKLIPDLTSSGTVRKPVKGDYVAALVTSCTSTVLRGVPLAILPLQEFYAGTMAEQLSSLVTAHRYSTRGSGNCRT</sequence>
<evidence type="ECO:0000313" key="1">
    <source>
        <dbReference type="EMBL" id="CAD7223466.1"/>
    </source>
</evidence>
<organism evidence="1">
    <name type="scientific">Cyprideis torosa</name>
    <dbReference type="NCBI Taxonomy" id="163714"/>
    <lineage>
        <taxon>Eukaryota</taxon>
        <taxon>Metazoa</taxon>
        <taxon>Ecdysozoa</taxon>
        <taxon>Arthropoda</taxon>
        <taxon>Crustacea</taxon>
        <taxon>Oligostraca</taxon>
        <taxon>Ostracoda</taxon>
        <taxon>Podocopa</taxon>
        <taxon>Podocopida</taxon>
        <taxon>Cytherocopina</taxon>
        <taxon>Cytheroidea</taxon>
        <taxon>Cytherideidae</taxon>
        <taxon>Cyprideis</taxon>
    </lineage>
</organism>
<reference evidence="1" key="1">
    <citation type="submission" date="2020-11" db="EMBL/GenBank/DDBJ databases">
        <authorList>
            <person name="Tran Van P."/>
        </authorList>
    </citation>
    <scope>NUCLEOTIDE SEQUENCE</scope>
</reference>
<dbReference type="OrthoDB" id="190098at2759"/>
<dbReference type="InterPro" id="IPR002792">
    <property type="entry name" value="TRAM_dom"/>
</dbReference>
<dbReference type="PANTHER" id="PTHR43020">
    <property type="entry name" value="CDK5 REGULATORY SUBUNIT-ASSOCIATED PROTEIN 1"/>
    <property type="match status" value="1"/>
</dbReference>
<accession>A0A7R8W6V4</accession>
<dbReference type="EMBL" id="OB660205">
    <property type="protein sequence ID" value="CAD7223466.1"/>
    <property type="molecule type" value="Genomic_DNA"/>
</dbReference>
<dbReference type="GO" id="GO:0005739">
    <property type="term" value="C:mitochondrion"/>
    <property type="evidence" value="ECO:0007669"/>
    <property type="project" value="TreeGrafter"/>
</dbReference>